<dbReference type="PANTHER" id="PTHR31589">
    <property type="entry name" value="PROTEIN, PUTATIVE (DUF239)-RELATED-RELATED"/>
    <property type="match status" value="1"/>
</dbReference>
<reference evidence="2" key="1">
    <citation type="journal article" date="2023" name="Nat. Commun.">
        <title>Diploid and tetraploid genomes of Acorus and the evolution of monocots.</title>
        <authorList>
            <person name="Ma L."/>
            <person name="Liu K.W."/>
            <person name="Li Z."/>
            <person name="Hsiao Y.Y."/>
            <person name="Qi Y."/>
            <person name="Fu T."/>
            <person name="Tang G.D."/>
            <person name="Zhang D."/>
            <person name="Sun W.H."/>
            <person name="Liu D.K."/>
            <person name="Li Y."/>
            <person name="Chen G.Z."/>
            <person name="Liu X.D."/>
            <person name="Liao X.Y."/>
            <person name="Jiang Y.T."/>
            <person name="Yu X."/>
            <person name="Hao Y."/>
            <person name="Huang J."/>
            <person name="Zhao X.W."/>
            <person name="Ke S."/>
            <person name="Chen Y.Y."/>
            <person name="Wu W.L."/>
            <person name="Hsu J.L."/>
            <person name="Lin Y.F."/>
            <person name="Huang M.D."/>
            <person name="Li C.Y."/>
            <person name="Huang L."/>
            <person name="Wang Z.W."/>
            <person name="Zhao X."/>
            <person name="Zhong W.Y."/>
            <person name="Peng D.H."/>
            <person name="Ahmad S."/>
            <person name="Lan S."/>
            <person name="Zhang J.S."/>
            <person name="Tsai W.C."/>
            <person name="Van de Peer Y."/>
            <person name="Liu Z.J."/>
        </authorList>
    </citation>
    <scope>NUCLEOTIDE SEQUENCE</scope>
    <source>
        <strain evidence="2">CP</strain>
    </source>
</reference>
<dbReference type="InterPro" id="IPR025521">
    <property type="entry name" value="Neprosin_propep"/>
</dbReference>
<gene>
    <name evidence="2" type="ORF">QJS10_CPA09g00785</name>
</gene>
<proteinExistence type="predicted"/>
<comment type="caution">
    <text evidence="2">The sequence shown here is derived from an EMBL/GenBank/DDBJ whole genome shotgun (WGS) entry which is preliminary data.</text>
</comment>
<dbReference type="Pfam" id="PF03080">
    <property type="entry name" value="Neprosin"/>
    <property type="match status" value="1"/>
</dbReference>
<evidence type="ECO:0000313" key="3">
    <source>
        <dbReference type="Proteomes" id="UP001180020"/>
    </source>
</evidence>
<dbReference type="PANTHER" id="PTHR31589:SF110">
    <property type="entry name" value="PROTEIN, PUTATIVE (DUF239)-RELATED"/>
    <property type="match status" value="1"/>
</dbReference>
<dbReference type="InterPro" id="IPR004314">
    <property type="entry name" value="Neprosin"/>
</dbReference>
<dbReference type="AlphaFoldDB" id="A0AAV9E5Y1"/>
<protein>
    <recommendedName>
        <fullName evidence="1">Neprosin PEP catalytic domain-containing protein</fullName>
    </recommendedName>
</protein>
<dbReference type="PROSITE" id="PS52045">
    <property type="entry name" value="NEPROSIN_PEP_CD"/>
    <property type="match status" value="1"/>
</dbReference>
<feature type="domain" description="Neprosin PEP catalytic" evidence="1">
    <location>
        <begin position="127"/>
        <end position="381"/>
    </location>
</feature>
<dbReference type="Pfam" id="PF14365">
    <property type="entry name" value="Neprosin_AP"/>
    <property type="match status" value="1"/>
</dbReference>
<evidence type="ECO:0000259" key="1">
    <source>
        <dbReference type="PROSITE" id="PS52045"/>
    </source>
</evidence>
<name>A0AAV9E5Y1_ACOCL</name>
<dbReference type="EMBL" id="JAUJYO010000009">
    <property type="protein sequence ID" value="KAK1308719.1"/>
    <property type="molecule type" value="Genomic_DNA"/>
</dbReference>
<sequence length="381" mass="41186">MANSWGIDAFYYTGFLFYLITIAQSLNTEELSTQSVEFEDEYGDIFHCVDIYKQPALDHPLLKNHIIQLRPSSIPTDFNVDVSSPNATSQFSVKKRGCPAGRVPIPQTKKGNLLSMFGTTKLVKTTDNGADIGPWWAAYQTKESTYCGGSALISVYGLELGSDQCSLAGIWVENDDGQMNNVVAGWTVCPETLGDTRTRFFIKWTADDYQTTGCTNLDCPGFVQIHKTFTPGSVLGPVSTYAGNQFYLPINIHRSKRSLVCRESSVLSAASVCLVAVNGDGLGLHESNDGGLLATVMATGFKDEGGSLESPAAYFVKGLCRAACQKLFLDACRSSLVEKMHVLDELAYHNKKSTSTPANLSSGKTSQVTFGASVKLPNGVA</sequence>
<accession>A0AAV9E5Y1</accession>
<evidence type="ECO:0000313" key="2">
    <source>
        <dbReference type="EMBL" id="KAK1308719.1"/>
    </source>
</evidence>
<keyword evidence="3" id="KW-1185">Reference proteome</keyword>
<dbReference type="Proteomes" id="UP001180020">
    <property type="component" value="Unassembled WGS sequence"/>
</dbReference>
<dbReference type="Gene3D" id="3.90.1320.10">
    <property type="entry name" value="Outer-capsid protein sigma 3, large lobe"/>
    <property type="match status" value="1"/>
</dbReference>
<organism evidence="2 3">
    <name type="scientific">Acorus calamus</name>
    <name type="common">Sweet flag</name>
    <dbReference type="NCBI Taxonomy" id="4465"/>
    <lineage>
        <taxon>Eukaryota</taxon>
        <taxon>Viridiplantae</taxon>
        <taxon>Streptophyta</taxon>
        <taxon>Embryophyta</taxon>
        <taxon>Tracheophyta</taxon>
        <taxon>Spermatophyta</taxon>
        <taxon>Magnoliopsida</taxon>
        <taxon>Liliopsida</taxon>
        <taxon>Acoraceae</taxon>
        <taxon>Acorus</taxon>
    </lineage>
</organism>
<dbReference type="InterPro" id="IPR053168">
    <property type="entry name" value="Glutamic_endopeptidase"/>
</dbReference>
<reference evidence="2" key="2">
    <citation type="submission" date="2023-06" db="EMBL/GenBank/DDBJ databases">
        <authorList>
            <person name="Ma L."/>
            <person name="Liu K.-W."/>
            <person name="Li Z."/>
            <person name="Hsiao Y.-Y."/>
            <person name="Qi Y."/>
            <person name="Fu T."/>
            <person name="Tang G."/>
            <person name="Zhang D."/>
            <person name="Sun W.-H."/>
            <person name="Liu D.-K."/>
            <person name="Li Y."/>
            <person name="Chen G.-Z."/>
            <person name="Liu X.-D."/>
            <person name="Liao X.-Y."/>
            <person name="Jiang Y.-T."/>
            <person name="Yu X."/>
            <person name="Hao Y."/>
            <person name="Huang J."/>
            <person name="Zhao X.-W."/>
            <person name="Ke S."/>
            <person name="Chen Y.-Y."/>
            <person name="Wu W.-L."/>
            <person name="Hsu J.-L."/>
            <person name="Lin Y.-F."/>
            <person name="Huang M.-D."/>
            <person name="Li C.-Y."/>
            <person name="Huang L."/>
            <person name="Wang Z.-W."/>
            <person name="Zhao X."/>
            <person name="Zhong W.-Y."/>
            <person name="Peng D.-H."/>
            <person name="Ahmad S."/>
            <person name="Lan S."/>
            <person name="Zhang J.-S."/>
            <person name="Tsai W.-C."/>
            <person name="Van De Peer Y."/>
            <person name="Liu Z.-J."/>
        </authorList>
    </citation>
    <scope>NUCLEOTIDE SEQUENCE</scope>
    <source>
        <strain evidence="2">CP</strain>
        <tissue evidence="2">Leaves</tissue>
    </source>
</reference>